<evidence type="ECO:0000313" key="2">
    <source>
        <dbReference type="Proteomes" id="UP001148629"/>
    </source>
</evidence>
<evidence type="ECO:0000313" key="1">
    <source>
        <dbReference type="EMBL" id="KAJ3501386.1"/>
    </source>
</evidence>
<gene>
    <name evidence="1" type="ORF">NM208_g16948</name>
</gene>
<reference evidence="1" key="1">
    <citation type="submission" date="2022-08" db="EMBL/GenBank/DDBJ databases">
        <title>Genome Sequence of Fusarium decemcellulare.</title>
        <authorList>
            <person name="Buettner E."/>
        </authorList>
    </citation>
    <scope>NUCLEOTIDE SEQUENCE</scope>
    <source>
        <strain evidence="1">Babe19</strain>
    </source>
</reference>
<sequence>MAPSHSAGSPTAMSPAYSVPGDILAAEANPQPGELLGTLHVSSGQFATAGMRVQTVYGGSKILEILFRSHRRPVGPELGRRLRRNAYLKR</sequence>
<dbReference type="Proteomes" id="UP001148629">
    <property type="component" value="Unassembled WGS sequence"/>
</dbReference>
<organism evidence="1 2">
    <name type="scientific">Fusarium decemcellulare</name>
    <dbReference type="NCBI Taxonomy" id="57161"/>
    <lineage>
        <taxon>Eukaryota</taxon>
        <taxon>Fungi</taxon>
        <taxon>Dikarya</taxon>
        <taxon>Ascomycota</taxon>
        <taxon>Pezizomycotina</taxon>
        <taxon>Sordariomycetes</taxon>
        <taxon>Hypocreomycetidae</taxon>
        <taxon>Hypocreales</taxon>
        <taxon>Nectriaceae</taxon>
        <taxon>Fusarium</taxon>
        <taxon>Fusarium decemcellulare species complex</taxon>
    </lineage>
</organism>
<accession>A0ACC1R9A6</accession>
<protein>
    <submittedName>
        <fullName evidence="1">Uncharacterized protein</fullName>
    </submittedName>
</protein>
<dbReference type="EMBL" id="JANRMS010005654">
    <property type="protein sequence ID" value="KAJ3501386.1"/>
    <property type="molecule type" value="Genomic_DNA"/>
</dbReference>
<comment type="caution">
    <text evidence="1">The sequence shown here is derived from an EMBL/GenBank/DDBJ whole genome shotgun (WGS) entry which is preliminary data.</text>
</comment>
<proteinExistence type="predicted"/>
<keyword evidence="2" id="KW-1185">Reference proteome</keyword>
<name>A0ACC1R9A6_9HYPO</name>